<evidence type="ECO:0000313" key="2">
    <source>
        <dbReference type="EMBL" id="MCI33140.1"/>
    </source>
</evidence>
<accession>A0A392RBH9</accession>
<sequence>ATYEPPPMYPTYPTRESLISYHGIEIAQLVARQVAQLEDWQTQYDAYQQRDHFSEADLGLEDHENGVPFHMDPRGSSHS</sequence>
<dbReference type="EMBL" id="LXQA010201821">
    <property type="protein sequence ID" value="MCI33140.1"/>
    <property type="molecule type" value="Genomic_DNA"/>
</dbReference>
<feature type="non-terminal residue" evidence="2">
    <location>
        <position position="1"/>
    </location>
</feature>
<organism evidence="2 3">
    <name type="scientific">Trifolium medium</name>
    <dbReference type="NCBI Taxonomy" id="97028"/>
    <lineage>
        <taxon>Eukaryota</taxon>
        <taxon>Viridiplantae</taxon>
        <taxon>Streptophyta</taxon>
        <taxon>Embryophyta</taxon>
        <taxon>Tracheophyta</taxon>
        <taxon>Spermatophyta</taxon>
        <taxon>Magnoliopsida</taxon>
        <taxon>eudicotyledons</taxon>
        <taxon>Gunneridae</taxon>
        <taxon>Pentapetalae</taxon>
        <taxon>rosids</taxon>
        <taxon>fabids</taxon>
        <taxon>Fabales</taxon>
        <taxon>Fabaceae</taxon>
        <taxon>Papilionoideae</taxon>
        <taxon>50 kb inversion clade</taxon>
        <taxon>NPAAA clade</taxon>
        <taxon>Hologalegina</taxon>
        <taxon>IRL clade</taxon>
        <taxon>Trifolieae</taxon>
        <taxon>Trifolium</taxon>
    </lineage>
</organism>
<name>A0A392RBH9_9FABA</name>
<dbReference type="Proteomes" id="UP000265520">
    <property type="component" value="Unassembled WGS sequence"/>
</dbReference>
<dbReference type="AlphaFoldDB" id="A0A392RBH9"/>
<evidence type="ECO:0000313" key="3">
    <source>
        <dbReference type="Proteomes" id="UP000265520"/>
    </source>
</evidence>
<comment type="caution">
    <text evidence="2">The sequence shown here is derived from an EMBL/GenBank/DDBJ whole genome shotgun (WGS) entry which is preliminary data.</text>
</comment>
<evidence type="ECO:0000256" key="1">
    <source>
        <dbReference type="SAM" id="MobiDB-lite"/>
    </source>
</evidence>
<keyword evidence="3" id="KW-1185">Reference proteome</keyword>
<protein>
    <submittedName>
        <fullName evidence="2">Uncharacterized protein</fullName>
    </submittedName>
</protein>
<feature type="region of interest" description="Disordered" evidence="1">
    <location>
        <begin position="55"/>
        <end position="79"/>
    </location>
</feature>
<proteinExistence type="predicted"/>
<reference evidence="2 3" key="1">
    <citation type="journal article" date="2018" name="Front. Plant Sci.">
        <title>Red Clover (Trifolium pratense) and Zigzag Clover (T. medium) - A Picture of Genomic Similarities and Differences.</title>
        <authorList>
            <person name="Dluhosova J."/>
            <person name="Istvanek J."/>
            <person name="Nedelnik J."/>
            <person name="Repkova J."/>
        </authorList>
    </citation>
    <scope>NUCLEOTIDE SEQUENCE [LARGE SCALE GENOMIC DNA]</scope>
    <source>
        <strain evidence="3">cv. 10/8</strain>
        <tissue evidence="2">Leaf</tissue>
    </source>
</reference>